<accession>X1T266</accession>
<name>X1T266_9ZZZZ</name>
<reference evidence="2" key="1">
    <citation type="journal article" date="2014" name="Front. Microbiol.">
        <title>High frequency of phylogenetically diverse reductive dehalogenase-homologous genes in deep subseafloor sedimentary metagenomes.</title>
        <authorList>
            <person name="Kawai M."/>
            <person name="Futagami T."/>
            <person name="Toyoda A."/>
            <person name="Takaki Y."/>
            <person name="Nishi S."/>
            <person name="Hori S."/>
            <person name="Arai W."/>
            <person name="Tsubouchi T."/>
            <person name="Morono Y."/>
            <person name="Uchiyama I."/>
            <person name="Ito T."/>
            <person name="Fujiyama A."/>
            <person name="Inagaki F."/>
            <person name="Takami H."/>
        </authorList>
    </citation>
    <scope>NUCLEOTIDE SEQUENCE</scope>
    <source>
        <strain evidence="2">Expedition CK06-06</strain>
    </source>
</reference>
<evidence type="ECO:0000256" key="1">
    <source>
        <dbReference type="SAM" id="Phobius"/>
    </source>
</evidence>
<comment type="caution">
    <text evidence="2">The sequence shown here is derived from an EMBL/GenBank/DDBJ whole genome shotgun (WGS) entry which is preliminary data.</text>
</comment>
<proteinExistence type="predicted"/>
<feature type="transmembrane region" description="Helical" evidence="1">
    <location>
        <begin position="23"/>
        <end position="40"/>
    </location>
</feature>
<protein>
    <submittedName>
        <fullName evidence="2">Uncharacterized protein</fullName>
    </submittedName>
</protein>
<dbReference type="EMBL" id="BARW01012889">
    <property type="protein sequence ID" value="GAI74139.1"/>
    <property type="molecule type" value="Genomic_DNA"/>
</dbReference>
<dbReference type="AlphaFoldDB" id="X1T266"/>
<sequence length="44" mass="5239">MENKRGIEYINKKVSEAEKETDWVWWLLIITTVITTVLALDKIF</sequence>
<keyword evidence="1" id="KW-0812">Transmembrane</keyword>
<keyword evidence="1" id="KW-0472">Membrane</keyword>
<keyword evidence="1" id="KW-1133">Transmembrane helix</keyword>
<gene>
    <name evidence="2" type="ORF">S12H4_23996</name>
</gene>
<evidence type="ECO:0000313" key="2">
    <source>
        <dbReference type="EMBL" id="GAI74139.1"/>
    </source>
</evidence>
<organism evidence="2">
    <name type="scientific">marine sediment metagenome</name>
    <dbReference type="NCBI Taxonomy" id="412755"/>
    <lineage>
        <taxon>unclassified sequences</taxon>
        <taxon>metagenomes</taxon>
        <taxon>ecological metagenomes</taxon>
    </lineage>
</organism>